<dbReference type="InterPro" id="IPR044213">
    <property type="entry name" value="At2g44920-like"/>
</dbReference>
<accession>A0AAU8JCC0</accession>
<dbReference type="InterPro" id="IPR001646">
    <property type="entry name" value="5peptide_repeat"/>
</dbReference>
<dbReference type="EMBL" id="CP159837">
    <property type="protein sequence ID" value="XCM36844.1"/>
    <property type="molecule type" value="Genomic_DNA"/>
</dbReference>
<organism evidence="2">
    <name type="scientific">Planktothricoides raciborskii GIHE-MW2</name>
    <dbReference type="NCBI Taxonomy" id="2792601"/>
    <lineage>
        <taxon>Bacteria</taxon>
        <taxon>Bacillati</taxon>
        <taxon>Cyanobacteriota</taxon>
        <taxon>Cyanophyceae</taxon>
        <taxon>Oscillatoriophycideae</taxon>
        <taxon>Oscillatoriales</taxon>
        <taxon>Oscillatoriaceae</taxon>
        <taxon>Planktothricoides</taxon>
    </lineage>
</organism>
<name>A0AAU8JCC0_9CYAN</name>
<dbReference type="RefSeq" id="WP_054470357.1">
    <property type="nucleotide sequence ID" value="NZ_CP159837.1"/>
</dbReference>
<evidence type="ECO:0000256" key="1">
    <source>
        <dbReference type="SAM" id="Phobius"/>
    </source>
</evidence>
<dbReference type="SUPFAM" id="SSF141571">
    <property type="entry name" value="Pentapeptide repeat-like"/>
    <property type="match status" value="1"/>
</dbReference>
<sequence length="174" mass="18717">MSHQEDIAEKFITLVCAAVLFITTVGALTTLNFAIAAPAWANDYNQEQLVGADFSGKDLKDSSFTRANLRIANFSNADLRGVSFFSANLEDANLEGANLSQATLDKARFMGANLTNAILEGAYAFNTGFRGAIIDGADFTDVFMRDDAHEVLCGLAKGTNPVTGRNTRDTLFCD</sequence>
<dbReference type="Gene3D" id="2.160.20.80">
    <property type="entry name" value="E3 ubiquitin-protein ligase SopA"/>
    <property type="match status" value="1"/>
</dbReference>
<proteinExistence type="predicted"/>
<evidence type="ECO:0000313" key="2">
    <source>
        <dbReference type="EMBL" id="XCM36844.1"/>
    </source>
</evidence>
<feature type="transmembrane region" description="Helical" evidence="1">
    <location>
        <begin position="12"/>
        <end position="40"/>
    </location>
</feature>
<dbReference type="AlphaFoldDB" id="A0AAU8JCC0"/>
<dbReference type="PANTHER" id="PTHR47200">
    <property type="entry name" value="THYLAKOID LUMENAL 15 KDA PROTEIN 1, CHLOROPLASTIC"/>
    <property type="match status" value="1"/>
</dbReference>
<keyword evidence="1" id="KW-0472">Membrane</keyword>
<protein>
    <submittedName>
        <fullName evidence="2">Pentapeptide repeat-containing protein</fullName>
    </submittedName>
</protein>
<keyword evidence="1" id="KW-0812">Transmembrane</keyword>
<gene>
    <name evidence="2" type="ORF">ABWT76_005630</name>
</gene>
<reference evidence="2" key="1">
    <citation type="submission" date="2024-07" db="EMBL/GenBank/DDBJ databases">
        <authorList>
            <person name="Kim Y.J."/>
            <person name="Jeong J.Y."/>
        </authorList>
    </citation>
    <scope>NUCLEOTIDE SEQUENCE</scope>
    <source>
        <strain evidence="2">GIHE-MW2</strain>
    </source>
</reference>
<dbReference type="Pfam" id="PF00805">
    <property type="entry name" value="Pentapeptide"/>
    <property type="match status" value="1"/>
</dbReference>
<dbReference type="PANTHER" id="PTHR47200:SF2">
    <property type="entry name" value="THYLAKOID LUMENAL 15 KDA PROTEIN 1, CHLOROPLASTIC"/>
    <property type="match status" value="1"/>
</dbReference>
<keyword evidence="1" id="KW-1133">Transmembrane helix</keyword>